<protein>
    <recommendedName>
        <fullName evidence="1">DNA mismatch repair protein MutS core domain-containing protein</fullName>
    </recommendedName>
</protein>
<dbReference type="InterPro" id="IPR007696">
    <property type="entry name" value="DNA_mismatch_repair_MutS_core"/>
</dbReference>
<evidence type="ECO:0000313" key="2">
    <source>
        <dbReference type="EMBL" id="KNC76922.1"/>
    </source>
</evidence>
<name>A0A0L0FJF8_9EUKA</name>
<dbReference type="Proteomes" id="UP000054560">
    <property type="component" value="Unassembled WGS sequence"/>
</dbReference>
<dbReference type="STRING" id="667725.A0A0L0FJF8"/>
<evidence type="ECO:0000259" key="1">
    <source>
        <dbReference type="Pfam" id="PF05192"/>
    </source>
</evidence>
<dbReference type="GO" id="GO:0005524">
    <property type="term" value="F:ATP binding"/>
    <property type="evidence" value="ECO:0007669"/>
    <property type="project" value="InterPro"/>
</dbReference>
<dbReference type="InterPro" id="IPR036187">
    <property type="entry name" value="DNA_mismatch_repair_MutS_sf"/>
</dbReference>
<evidence type="ECO:0000313" key="3">
    <source>
        <dbReference type="Proteomes" id="UP000054560"/>
    </source>
</evidence>
<accession>A0A0L0FJF8</accession>
<gene>
    <name evidence="2" type="ORF">SARC_10605</name>
</gene>
<dbReference type="RefSeq" id="XP_014150824.1">
    <property type="nucleotide sequence ID" value="XM_014295349.1"/>
</dbReference>
<reference evidence="2 3" key="1">
    <citation type="submission" date="2011-02" db="EMBL/GenBank/DDBJ databases">
        <title>The Genome Sequence of Sphaeroforma arctica JP610.</title>
        <authorList>
            <consortium name="The Broad Institute Genome Sequencing Platform"/>
            <person name="Russ C."/>
            <person name="Cuomo C."/>
            <person name="Young S.K."/>
            <person name="Zeng Q."/>
            <person name="Gargeya S."/>
            <person name="Alvarado L."/>
            <person name="Berlin A."/>
            <person name="Chapman S.B."/>
            <person name="Chen Z."/>
            <person name="Freedman E."/>
            <person name="Gellesch M."/>
            <person name="Goldberg J."/>
            <person name="Griggs A."/>
            <person name="Gujja S."/>
            <person name="Heilman E."/>
            <person name="Heiman D."/>
            <person name="Howarth C."/>
            <person name="Mehta T."/>
            <person name="Neiman D."/>
            <person name="Pearson M."/>
            <person name="Roberts A."/>
            <person name="Saif S."/>
            <person name="Shea T."/>
            <person name="Shenoy N."/>
            <person name="Sisk P."/>
            <person name="Stolte C."/>
            <person name="Sykes S."/>
            <person name="White J."/>
            <person name="Yandava C."/>
            <person name="Burger G."/>
            <person name="Gray M.W."/>
            <person name="Holland P.W.H."/>
            <person name="King N."/>
            <person name="Lang F.B.F."/>
            <person name="Roger A.J."/>
            <person name="Ruiz-Trillo I."/>
            <person name="Haas B."/>
            <person name="Nusbaum C."/>
            <person name="Birren B."/>
        </authorList>
    </citation>
    <scope>NUCLEOTIDE SEQUENCE [LARGE SCALE GENOMIC DNA]</scope>
    <source>
        <strain evidence="2 3">JP610</strain>
    </source>
</reference>
<dbReference type="GO" id="GO:0006298">
    <property type="term" value="P:mismatch repair"/>
    <property type="evidence" value="ECO:0007669"/>
    <property type="project" value="InterPro"/>
</dbReference>
<dbReference type="EMBL" id="KQ242915">
    <property type="protein sequence ID" value="KNC76922.1"/>
    <property type="molecule type" value="Genomic_DNA"/>
</dbReference>
<dbReference type="OrthoDB" id="29596at2759"/>
<dbReference type="AlphaFoldDB" id="A0A0L0FJF8"/>
<dbReference type="GeneID" id="25911109"/>
<dbReference type="Gene3D" id="1.10.1420.10">
    <property type="match status" value="1"/>
</dbReference>
<sequence>MYSDVFAGIMNRTKSTLGAKKLREWFRSPSRDRKLITQRQDIIEFLLKPRNSDLFARLTQCIKASKNLPEYSLHMSAHNSIQSHFQIDSKPEFLAKIIVPTPIYQLLRHIIS</sequence>
<feature type="domain" description="DNA mismatch repair protein MutS core" evidence="1">
    <location>
        <begin position="8"/>
        <end position="68"/>
    </location>
</feature>
<dbReference type="GO" id="GO:0030983">
    <property type="term" value="F:mismatched DNA binding"/>
    <property type="evidence" value="ECO:0007669"/>
    <property type="project" value="InterPro"/>
</dbReference>
<organism evidence="2 3">
    <name type="scientific">Sphaeroforma arctica JP610</name>
    <dbReference type="NCBI Taxonomy" id="667725"/>
    <lineage>
        <taxon>Eukaryota</taxon>
        <taxon>Ichthyosporea</taxon>
        <taxon>Ichthyophonida</taxon>
        <taxon>Sphaeroforma</taxon>
    </lineage>
</organism>
<dbReference type="Pfam" id="PF05192">
    <property type="entry name" value="MutS_III"/>
    <property type="match status" value="1"/>
</dbReference>
<dbReference type="SUPFAM" id="SSF48334">
    <property type="entry name" value="DNA repair protein MutS, domain III"/>
    <property type="match status" value="1"/>
</dbReference>
<keyword evidence="3" id="KW-1185">Reference proteome</keyword>
<proteinExistence type="predicted"/>